<dbReference type="EMBL" id="CP036150">
    <property type="protein sequence ID" value="QEN07818.1"/>
    <property type="molecule type" value="Genomic_DNA"/>
</dbReference>
<dbReference type="AlphaFoldDB" id="A0A5C1QKG9"/>
<dbReference type="GO" id="GO:0051782">
    <property type="term" value="P:negative regulation of cell division"/>
    <property type="evidence" value="ECO:0007669"/>
    <property type="project" value="TreeGrafter"/>
</dbReference>
<dbReference type="GO" id="GO:0005829">
    <property type="term" value="C:cytosol"/>
    <property type="evidence" value="ECO:0007669"/>
    <property type="project" value="TreeGrafter"/>
</dbReference>
<dbReference type="KEGG" id="ock:EXM22_07375"/>
<name>A0A5C1QKG9_9SPIO</name>
<dbReference type="RefSeq" id="WP_149485898.1">
    <property type="nucleotide sequence ID" value="NZ_CP036150.1"/>
</dbReference>
<evidence type="ECO:0000256" key="2">
    <source>
        <dbReference type="ARBA" id="ARBA00022840"/>
    </source>
</evidence>
<reference evidence="4 5" key="1">
    <citation type="submission" date="2019-02" db="EMBL/GenBank/DDBJ databases">
        <title>Complete Genome Sequence and Methylome Analysis of free living Spirochaetas.</title>
        <authorList>
            <person name="Fomenkov A."/>
            <person name="Dubinina G."/>
            <person name="Leshcheva N."/>
            <person name="Mikheeva N."/>
            <person name="Grabovich M."/>
            <person name="Vincze T."/>
            <person name="Roberts R.J."/>
        </authorList>
    </citation>
    <scope>NUCLEOTIDE SEQUENCE [LARGE SCALE GENOMIC DNA]</scope>
    <source>
        <strain evidence="4 5">K2</strain>
    </source>
</reference>
<dbReference type="PANTHER" id="PTHR43384:SF4">
    <property type="entry name" value="CELLULOSE BIOSYNTHESIS PROTEIN BCSQ-RELATED"/>
    <property type="match status" value="1"/>
</dbReference>
<protein>
    <submittedName>
        <fullName evidence="4">MinD/ParA family protein</fullName>
    </submittedName>
</protein>
<evidence type="ECO:0000259" key="3">
    <source>
        <dbReference type="Pfam" id="PF13614"/>
    </source>
</evidence>
<dbReference type="InterPro" id="IPR050625">
    <property type="entry name" value="ParA/MinD_ATPase"/>
</dbReference>
<keyword evidence="1" id="KW-0547">Nucleotide-binding</keyword>
<dbReference type="GO" id="GO:0016887">
    <property type="term" value="F:ATP hydrolysis activity"/>
    <property type="evidence" value="ECO:0007669"/>
    <property type="project" value="TreeGrafter"/>
</dbReference>
<accession>A0A5C1QKG9</accession>
<evidence type="ECO:0000256" key="1">
    <source>
        <dbReference type="ARBA" id="ARBA00022741"/>
    </source>
</evidence>
<dbReference type="Gene3D" id="3.40.50.300">
    <property type="entry name" value="P-loop containing nucleotide triphosphate hydrolases"/>
    <property type="match status" value="1"/>
</dbReference>
<dbReference type="OrthoDB" id="9773088at2"/>
<dbReference type="GO" id="GO:0005524">
    <property type="term" value="F:ATP binding"/>
    <property type="evidence" value="ECO:0007669"/>
    <property type="project" value="UniProtKB-KW"/>
</dbReference>
<organism evidence="4 5">
    <name type="scientific">Oceanispirochaeta crateris</name>
    <dbReference type="NCBI Taxonomy" id="2518645"/>
    <lineage>
        <taxon>Bacteria</taxon>
        <taxon>Pseudomonadati</taxon>
        <taxon>Spirochaetota</taxon>
        <taxon>Spirochaetia</taxon>
        <taxon>Spirochaetales</taxon>
        <taxon>Spirochaetaceae</taxon>
        <taxon>Oceanispirochaeta</taxon>
    </lineage>
</organism>
<keyword evidence="5" id="KW-1185">Reference proteome</keyword>
<dbReference type="Proteomes" id="UP000324209">
    <property type="component" value="Chromosome"/>
</dbReference>
<dbReference type="InterPro" id="IPR027417">
    <property type="entry name" value="P-loop_NTPase"/>
</dbReference>
<dbReference type="PANTHER" id="PTHR43384">
    <property type="entry name" value="SEPTUM SITE-DETERMINING PROTEIN MIND HOMOLOG, CHLOROPLASTIC-RELATED"/>
    <property type="match status" value="1"/>
</dbReference>
<evidence type="ECO:0000313" key="5">
    <source>
        <dbReference type="Proteomes" id="UP000324209"/>
    </source>
</evidence>
<keyword evidence="2" id="KW-0067">ATP-binding</keyword>
<proteinExistence type="predicted"/>
<dbReference type="Pfam" id="PF13614">
    <property type="entry name" value="AAA_31"/>
    <property type="match status" value="1"/>
</dbReference>
<evidence type="ECO:0000313" key="4">
    <source>
        <dbReference type="EMBL" id="QEN07818.1"/>
    </source>
</evidence>
<sequence length="391" mass="44065">MVLNESLDKKIIPIAGGKGGVGKSVLSVNIALSLAISDKRTILIDLDLGGANLHTVLGMKNTNPGIASFLQDKDRSFKSLILDTPFKNLQFIPGDTLSYGMADITEKQKKEILFEIQDLDADYIIMDLGAGSSFNTIDFFLVSNSGLIITTPQAGSVMNSYTFLKNLTIRFLQKAFASNKNMEAYLKKNIKRMLPGTNLTLAHLLHEIGLEEPETRDKALAYLEVLQPKVILNMMEEEEDFQMAMNLSSLVKKDLLIELECLGAILYDKGINDSLHNRHPFLLEYQDSLTAQQIFRIGQKIAQSRNFPELPLDYSEYKDSFELTQIETENDFEIYRQIKQSEDQASLPEGYDLEQLMEIIEKQHEKIQELQQTVKMMSLGQKGGPGSMFNF</sequence>
<dbReference type="GO" id="GO:0009898">
    <property type="term" value="C:cytoplasmic side of plasma membrane"/>
    <property type="evidence" value="ECO:0007669"/>
    <property type="project" value="TreeGrafter"/>
</dbReference>
<gene>
    <name evidence="4" type="ORF">EXM22_07375</name>
</gene>
<feature type="domain" description="AAA" evidence="3">
    <location>
        <begin position="10"/>
        <end position="174"/>
    </location>
</feature>
<dbReference type="SUPFAM" id="SSF52540">
    <property type="entry name" value="P-loop containing nucleoside triphosphate hydrolases"/>
    <property type="match status" value="1"/>
</dbReference>
<dbReference type="InterPro" id="IPR025669">
    <property type="entry name" value="AAA_dom"/>
</dbReference>